<reference evidence="2 3" key="1">
    <citation type="submission" date="2024-05" db="EMBL/GenBank/DDBJ databases">
        <title>Long read based assembly of the Candida bracarensis genome reveals expanded adhesin content.</title>
        <authorList>
            <person name="Marcet-Houben M."/>
            <person name="Ksiezopolska E."/>
            <person name="Gabaldon T."/>
        </authorList>
    </citation>
    <scope>NUCLEOTIDE SEQUENCE [LARGE SCALE GENOMIC DNA]</scope>
    <source>
        <strain evidence="2 3">CBM6</strain>
    </source>
</reference>
<keyword evidence="3" id="KW-1185">Reference proteome</keyword>
<gene>
    <name evidence="2" type="ORF">RNJ44_03229</name>
</gene>
<name>A0ABR4NZB7_9SACH</name>
<sequence>MIRFGLTARTTNGRYEDEDYDDLSLSPSVSRANANDGIRLLNKRDGEEMDGEDSHGGVISYSKTDDELDIRDADINDNILSTSTSGSTHDSYLSHRNLLGNSEDRISPNISSQIDEWCLDTQLQSARSPSVTLKDVNINLNESSMLWTSSMLDNLSEGHIERIRQFAIDFLPILKESRRGYKRTERGHDITSIEKARKRIRIPTLFNNDILGCTLESISLHSESNSYIDVWSSPYLNISYSDLS</sequence>
<feature type="region of interest" description="Disordered" evidence="1">
    <location>
        <begin position="42"/>
        <end position="61"/>
    </location>
</feature>
<proteinExistence type="predicted"/>
<dbReference type="Proteomes" id="UP001623330">
    <property type="component" value="Unassembled WGS sequence"/>
</dbReference>
<accession>A0ABR4NZB7</accession>
<evidence type="ECO:0000256" key="1">
    <source>
        <dbReference type="SAM" id="MobiDB-lite"/>
    </source>
</evidence>
<dbReference type="EMBL" id="JBEVYD010000003">
    <property type="protein sequence ID" value="KAL3234467.1"/>
    <property type="molecule type" value="Genomic_DNA"/>
</dbReference>
<protein>
    <submittedName>
        <fullName evidence="2">Uncharacterized protein</fullName>
    </submittedName>
</protein>
<evidence type="ECO:0000313" key="3">
    <source>
        <dbReference type="Proteomes" id="UP001623330"/>
    </source>
</evidence>
<comment type="caution">
    <text evidence="2">The sequence shown here is derived from an EMBL/GenBank/DDBJ whole genome shotgun (WGS) entry which is preliminary data.</text>
</comment>
<evidence type="ECO:0000313" key="2">
    <source>
        <dbReference type="EMBL" id="KAL3234467.1"/>
    </source>
</evidence>
<organism evidence="2 3">
    <name type="scientific">Nakaseomyces bracarensis</name>
    <dbReference type="NCBI Taxonomy" id="273131"/>
    <lineage>
        <taxon>Eukaryota</taxon>
        <taxon>Fungi</taxon>
        <taxon>Dikarya</taxon>
        <taxon>Ascomycota</taxon>
        <taxon>Saccharomycotina</taxon>
        <taxon>Saccharomycetes</taxon>
        <taxon>Saccharomycetales</taxon>
        <taxon>Saccharomycetaceae</taxon>
        <taxon>Nakaseomyces</taxon>
    </lineage>
</organism>